<organism evidence="2 3">
    <name type="scientific">Stephania yunnanensis</name>
    <dbReference type="NCBI Taxonomy" id="152371"/>
    <lineage>
        <taxon>Eukaryota</taxon>
        <taxon>Viridiplantae</taxon>
        <taxon>Streptophyta</taxon>
        <taxon>Embryophyta</taxon>
        <taxon>Tracheophyta</taxon>
        <taxon>Spermatophyta</taxon>
        <taxon>Magnoliopsida</taxon>
        <taxon>Ranunculales</taxon>
        <taxon>Menispermaceae</taxon>
        <taxon>Menispermoideae</taxon>
        <taxon>Cissampelideae</taxon>
        <taxon>Stephania</taxon>
    </lineage>
</organism>
<feature type="compositionally biased region" description="Polar residues" evidence="1">
    <location>
        <begin position="48"/>
        <end position="57"/>
    </location>
</feature>
<evidence type="ECO:0000313" key="3">
    <source>
        <dbReference type="Proteomes" id="UP001420932"/>
    </source>
</evidence>
<reference evidence="2 3" key="1">
    <citation type="submission" date="2024-01" db="EMBL/GenBank/DDBJ databases">
        <title>Genome assemblies of Stephania.</title>
        <authorList>
            <person name="Yang L."/>
        </authorList>
    </citation>
    <scope>NUCLEOTIDE SEQUENCE [LARGE SCALE GENOMIC DNA]</scope>
    <source>
        <strain evidence="2">YNDBR</strain>
        <tissue evidence="2">Leaf</tissue>
    </source>
</reference>
<keyword evidence="3" id="KW-1185">Reference proteome</keyword>
<dbReference type="Proteomes" id="UP001420932">
    <property type="component" value="Unassembled WGS sequence"/>
</dbReference>
<feature type="region of interest" description="Disordered" evidence="1">
    <location>
        <begin position="33"/>
        <end position="57"/>
    </location>
</feature>
<name>A0AAP0HB40_9MAGN</name>
<dbReference type="EMBL" id="JBBNAF010000047">
    <property type="protein sequence ID" value="KAK9081718.1"/>
    <property type="molecule type" value="Genomic_DNA"/>
</dbReference>
<evidence type="ECO:0000313" key="2">
    <source>
        <dbReference type="EMBL" id="KAK9081718.1"/>
    </source>
</evidence>
<feature type="compositionally biased region" description="Basic and acidic residues" evidence="1">
    <location>
        <begin position="33"/>
        <end position="47"/>
    </location>
</feature>
<protein>
    <submittedName>
        <fullName evidence="2">Uncharacterized protein</fullName>
    </submittedName>
</protein>
<gene>
    <name evidence="2" type="ORF">Syun_030764</name>
</gene>
<sequence length="76" mass="8461">MHKEGVCLGFCNQEALKASQAYRETDAFKNRSEKASKNMRIENERPETSVSIHSGGSTSFETTISGWRLNLGGPQR</sequence>
<comment type="caution">
    <text evidence="2">The sequence shown here is derived from an EMBL/GenBank/DDBJ whole genome shotgun (WGS) entry which is preliminary data.</text>
</comment>
<proteinExistence type="predicted"/>
<accession>A0AAP0HB40</accession>
<dbReference type="AlphaFoldDB" id="A0AAP0HB40"/>
<evidence type="ECO:0000256" key="1">
    <source>
        <dbReference type="SAM" id="MobiDB-lite"/>
    </source>
</evidence>